<dbReference type="Proteomes" id="UP000726170">
    <property type="component" value="Unassembled WGS sequence"/>
</dbReference>
<gene>
    <name evidence="1" type="ORF">KQI86_05405</name>
</gene>
<dbReference type="RefSeq" id="WP_216438114.1">
    <property type="nucleotide sequence ID" value="NZ_JAHLQF010000001.1"/>
</dbReference>
<evidence type="ECO:0000313" key="1">
    <source>
        <dbReference type="EMBL" id="MBU5483759.1"/>
    </source>
</evidence>
<organism evidence="1 2">
    <name type="scientific">Clostridium mobile</name>
    <dbReference type="NCBI Taxonomy" id="2841512"/>
    <lineage>
        <taxon>Bacteria</taxon>
        <taxon>Bacillati</taxon>
        <taxon>Bacillota</taxon>
        <taxon>Clostridia</taxon>
        <taxon>Eubacteriales</taxon>
        <taxon>Clostridiaceae</taxon>
        <taxon>Clostridium</taxon>
    </lineage>
</organism>
<name>A0ABS6EH81_9CLOT</name>
<protein>
    <submittedName>
        <fullName evidence="1">Uncharacterized protein</fullName>
    </submittedName>
</protein>
<accession>A0ABS6EH81</accession>
<reference evidence="1 2" key="1">
    <citation type="submission" date="2021-06" db="EMBL/GenBank/DDBJ databases">
        <authorList>
            <person name="Sun Q."/>
            <person name="Li D."/>
        </authorList>
    </citation>
    <scope>NUCLEOTIDE SEQUENCE [LARGE SCALE GENOMIC DNA]</scope>
    <source>
        <strain evidence="1 2">MSJ-11</strain>
    </source>
</reference>
<sequence>MHSRNTMYKALGFKYKEILRDFIRKTYDELHMPNPKNKKVKSFKSLLNILNKNS</sequence>
<dbReference type="EMBL" id="JAHLQF010000001">
    <property type="protein sequence ID" value="MBU5483759.1"/>
    <property type="molecule type" value="Genomic_DNA"/>
</dbReference>
<comment type="caution">
    <text evidence="1">The sequence shown here is derived from an EMBL/GenBank/DDBJ whole genome shotgun (WGS) entry which is preliminary data.</text>
</comment>
<evidence type="ECO:0000313" key="2">
    <source>
        <dbReference type="Proteomes" id="UP000726170"/>
    </source>
</evidence>
<keyword evidence="2" id="KW-1185">Reference proteome</keyword>
<proteinExistence type="predicted"/>